<gene>
    <name evidence="5" type="ORF">CB4_03372</name>
</gene>
<dbReference type="GO" id="GO:0008124">
    <property type="term" value="F:4-alpha-hydroxytetrahydrobiopterin dehydratase activity"/>
    <property type="evidence" value="ECO:0007669"/>
    <property type="project" value="UniProtKB-UniRule"/>
</dbReference>
<dbReference type="AlphaFoldDB" id="A0A0U5BFY5"/>
<dbReference type="KEGG" id="asoc:CB4_03372"/>
<name>A0A0U5BFY5_9BACL</name>
<organism evidence="5 6">
    <name type="scientific">Aneurinibacillus soli</name>
    <dbReference type="NCBI Taxonomy" id="1500254"/>
    <lineage>
        <taxon>Bacteria</taxon>
        <taxon>Bacillati</taxon>
        <taxon>Bacillota</taxon>
        <taxon>Bacilli</taxon>
        <taxon>Bacillales</taxon>
        <taxon>Paenibacillaceae</taxon>
        <taxon>Aneurinibacillus group</taxon>
        <taxon>Aneurinibacillus</taxon>
    </lineage>
</organism>
<dbReference type="PANTHER" id="PTHR12599:SF0">
    <property type="entry name" value="PTERIN-4-ALPHA-CARBINOLAMINE DEHYDRATASE"/>
    <property type="match status" value="1"/>
</dbReference>
<sequence length="100" mass="11193">MAKLSPEQIALNLSKIPGWTLEDGGAITRRIRFSHFGEALEFVNQIGRFAEDANHHPDIDIRYDQVTLRLFTHDRSGLTGKDFALAQKINQITSSATKAI</sequence>
<dbReference type="EMBL" id="AP017312">
    <property type="protein sequence ID" value="BAU29191.1"/>
    <property type="molecule type" value="Genomic_DNA"/>
</dbReference>
<evidence type="ECO:0000313" key="5">
    <source>
        <dbReference type="EMBL" id="BAU29191.1"/>
    </source>
</evidence>
<dbReference type="Gene3D" id="3.30.1360.20">
    <property type="entry name" value="Transcriptional coactivator/pterin dehydratase"/>
    <property type="match status" value="1"/>
</dbReference>
<dbReference type="RefSeq" id="WP_096466891.1">
    <property type="nucleotide sequence ID" value="NZ_AP017312.1"/>
</dbReference>
<keyword evidence="6" id="KW-1185">Reference proteome</keyword>
<reference evidence="5 6" key="1">
    <citation type="submission" date="2015-12" db="EMBL/GenBank/DDBJ databases">
        <title>Genome sequence of Aneurinibacillus soli.</title>
        <authorList>
            <person name="Lee J.S."/>
            <person name="Lee K.C."/>
            <person name="Kim K.K."/>
            <person name="Lee B.W."/>
        </authorList>
    </citation>
    <scope>NUCLEOTIDE SEQUENCE [LARGE SCALE GENOMIC DNA]</scope>
    <source>
        <strain evidence="5 6">CB4</strain>
    </source>
</reference>
<dbReference type="OrthoDB" id="9800108at2"/>
<evidence type="ECO:0000256" key="3">
    <source>
        <dbReference type="ARBA" id="ARBA00023239"/>
    </source>
</evidence>
<dbReference type="SUPFAM" id="SSF55248">
    <property type="entry name" value="PCD-like"/>
    <property type="match status" value="1"/>
</dbReference>
<dbReference type="CDD" id="cd00488">
    <property type="entry name" value="PCD_DCoH"/>
    <property type="match status" value="1"/>
</dbReference>
<protein>
    <recommendedName>
        <fullName evidence="4">Putative pterin-4-alpha-carbinolamine dehydratase</fullName>
        <shortName evidence="4">PHS</shortName>
        <ecNumber evidence="4">4.2.1.96</ecNumber>
    </recommendedName>
    <alternativeName>
        <fullName evidence="4">4-alpha-hydroxy-tetrahydropterin dehydratase</fullName>
    </alternativeName>
    <alternativeName>
        <fullName evidence="4">Pterin carbinolamine dehydratase</fullName>
        <shortName evidence="4">PCD</shortName>
    </alternativeName>
</protein>
<comment type="catalytic activity">
    <reaction evidence="1 4">
        <text>(4aS,6R)-4a-hydroxy-L-erythro-5,6,7,8-tetrahydrobiopterin = (6R)-L-erythro-6,7-dihydrobiopterin + H2O</text>
        <dbReference type="Rhea" id="RHEA:11920"/>
        <dbReference type="ChEBI" id="CHEBI:15377"/>
        <dbReference type="ChEBI" id="CHEBI:15642"/>
        <dbReference type="ChEBI" id="CHEBI:43120"/>
        <dbReference type="EC" id="4.2.1.96"/>
    </reaction>
</comment>
<evidence type="ECO:0000256" key="4">
    <source>
        <dbReference type="HAMAP-Rule" id="MF_00434"/>
    </source>
</evidence>
<dbReference type="GO" id="GO:0006729">
    <property type="term" value="P:tetrahydrobiopterin biosynthetic process"/>
    <property type="evidence" value="ECO:0007669"/>
    <property type="project" value="InterPro"/>
</dbReference>
<comment type="similarity">
    <text evidence="2 4">Belongs to the pterin-4-alpha-carbinolamine dehydratase family.</text>
</comment>
<evidence type="ECO:0000256" key="1">
    <source>
        <dbReference type="ARBA" id="ARBA00001554"/>
    </source>
</evidence>
<evidence type="ECO:0000313" key="6">
    <source>
        <dbReference type="Proteomes" id="UP000217696"/>
    </source>
</evidence>
<dbReference type="InterPro" id="IPR036428">
    <property type="entry name" value="PCD_sf"/>
</dbReference>
<dbReference type="Proteomes" id="UP000217696">
    <property type="component" value="Chromosome"/>
</dbReference>
<dbReference type="Pfam" id="PF01329">
    <property type="entry name" value="Pterin_4a"/>
    <property type="match status" value="1"/>
</dbReference>
<keyword evidence="3 4" id="KW-0456">Lyase</keyword>
<dbReference type="NCBIfam" id="NF002017">
    <property type="entry name" value="PRK00823.1-2"/>
    <property type="match status" value="1"/>
</dbReference>
<evidence type="ECO:0000256" key="2">
    <source>
        <dbReference type="ARBA" id="ARBA00006472"/>
    </source>
</evidence>
<dbReference type="HAMAP" id="MF_00434">
    <property type="entry name" value="Pterin_4_alpha"/>
    <property type="match status" value="1"/>
</dbReference>
<dbReference type="PANTHER" id="PTHR12599">
    <property type="entry name" value="PTERIN-4-ALPHA-CARBINOLAMINE DEHYDRATASE"/>
    <property type="match status" value="1"/>
</dbReference>
<accession>A0A0U5BFY5</accession>
<dbReference type="InterPro" id="IPR001533">
    <property type="entry name" value="Pterin_deHydtase"/>
</dbReference>
<proteinExistence type="inferred from homology"/>
<dbReference type="EC" id="4.2.1.96" evidence="4"/>